<dbReference type="EMBL" id="FPAW01000010">
    <property type="protein sequence ID" value="SFT87210.1"/>
    <property type="molecule type" value="Genomic_DNA"/>
</dbReference>
<evidence type="ECO:0000313" key="2">
    <source>
        <dbReference type="Proteomes" id="UP000182466"/>
    </source>
</evidence>
<keyword evidence="2" id="KW-1185">Reference proteome</keyword>
<dbReference type="eggNOG" id="ENOG502Z80R">
    <property type="taxonomic scope" value="Bacteria"/>
</dbReference>
<dbReference type="Proteomes" id="UP000182466">
    <property type="component" value="Unassembled WGS sequence"/>
</dbReference>
<dbReference type="AlphaFoldDB" id="A0A1I7BJ59"/>
<dbReference type="RefSeq" id="WP_051372595.1">
    <property type="nucleotide sequence ID" value="NZ_FPAW01000010.1"/>
</dbReference>
<evidence type="ECO:0000313" key="1">
    <source>
        <dbReference type="EMBL" id="SFT87210.1"/>
    </source>
</evidence>
<gene>
    <name evidence="1" type="ORF">SAMN05216236_11097</name>
</gene>
<accession>A0A1I7BJ59</accession>
<dbReference type="STRING" id="999627.SAMN05216236_11097"/>
<proteinExistence type="predicted"/>
<reference evidence="1 2" key="1">
    <citation type="submission" date="2016-10" db="EMBL/GenBank/DDBJ databases">
        <authorList>
            <person name="de Groot N.N."/>
        </authorList>
    </citation>
    <scope>NUCLEOTIDE SEQUENCE [LARGE SCALE GENOMIC DNA]</scope>
    <source>
        <strain evidence="1 2">CGMCC 1.10959</strain>
    </source>
</reference>
<sequence>MPDDPILADSITKLGDSAQGRVAVTGSHGGVYAAFLARRAGLRAVVFHDAGVGLDGAGIGGLDWLAAQGMAAAAIDHASAAIGQAEQMAAHGVISHVNVPAAALGVQAGMTCSAAAQRLCAAVMPCCDGPPVREGREVMTLPGATRQLILVDSASLVRAEDAGQVIVTGSHGALFGADPANALKADGYLAVFNDAGGAATSRLPLLQDRGVAAAAVAAMSARIGDARSTWEDGVVSALNSRATDIGGQVGMTACDLVTLAVSR</sequence>
<organism evidence="1 2">
    <name type="scientific">Sedimentitalea nanhaiensis</name>
    <dbReference type="NCBI Taxonomy" id="999627"/>
    <lineage>
        <taxon>Bacteria</taxon>
        <taxon>Pseudomonadati</taxon>
        <taxon>Pseudomonadota</taxon>
        <taxon>Alphaproteobacteria</taxon>
        <taxon>Rhodobacterales</taxon>
        <taxon>Paracoccaceae</taxon>
        <taxon>Sedimentitalea</taxon>
    </lineage>
</organism>
<name>A0A1I7BJ59_9RHOB</name>
<protein>
    <submittedName>
        <fullName evidence="1">Uncharacterized protein</fullName>
    </submittedName>
</protein>